<evidence type="ECO:0000256" key="2">
    <source>
        <dbReference type="ARBA" id="ARBA00022857"/>
    </source>
</evidence>
<dbReference type="PRINTS" id="PR00080">
    <property type="entry name" value="SDRFAMILY"/>
</dbReference>
<feature type="region of interest" description="Disordered" evidence="4">
    <location>
        <begin position="1"/>
        <end position="37"/>
    </location>
</feature>
<gene>
    <name evidence="5" type="ORF">PITC_095320</name>
</gene>
<dbReference type="InterPro" id="IPR036291">
    <property type="entry name" value="NAD(P)-bd_dom_sf"/>
</dbReference>
<dbReference type="FunFam" id="3.40.50.720:FF:000084">
    <property type="entry name" value="Short-chain dehydrogenase reductase"/>
    <property type="match status" value="1"/>
</dbReference>
<dbReference type="Gene3D" id="3.40.50.720">
    <property type="entry name" value="NAD(P)-binding Rossmann-like Domain"/>
    <property type="match status" value="1"/>
</dbReference>
<dbReference type="SUPFAM" id="SSF51735">
    <property type="entry name" value="NAD(P)-binding Rossmann-fold domains"/>
    <property type="match status" value="1"/>
</dbReference>
<dbReference type="STRING" id="40296.A0A0A2KYC4"/>
<dbReference type="AlphaFoldDB" id="A0A0A2KYC4"/>
<reference evidence="5 6" key="1">
    <citation type="journal article" date="2015" name="Mol. Plant Microbe Interact.">
        <title>Genome, transcriptome, and functional analyses of Penicillium expansum provide new insights into secondary metabolism and pathogenicity.</title>
        <authorList>
            <person name="Ballester A.R."/>
            <person name="Marcet-Houben M."/>
            <person name="Levin E."/>
            <person name="Sela N."/>
            <person name="Selma-Lazaro C."/>
            <person name="Carmona L."/>
            <person name="Wisniewski M."/>
            <person name="Droby S."/>
            <person name="Gonzalez-Candelas L."/>
            <person name="Gabaldon T."/>
        </authorList>
    </citation>
    <scope>NUCLEOTIDE SEQUENCE [LARGE SCALE GENOMIC DNA]</scope>
    <source>
        <strain evidence="5 6">PHI-1</strain>
    </source>
</reference>
<dbReference type="InterPro" id="IPR002347">
    <property type="entry name" value="SDR_fam"/>
</dbReference>
<evidence type="ECO:0000256" key="4">
    <source>
        <dbReference type="SAM" id="MobiDB-lite"/>
    </source>
</evidence>
<dbReference type="OrthoDB" id="47007at2759"/>
<dbReference type="OMA" id="CANFGSE"/>
<sequence length="299" mass="32313">MSQMGRDGAFQVPESKQTQAKPGLEKEMAPPSEASKLESSAGLVEYVGSNKLQNKKALITGGDSGIGRSVAVLMAREGANITIVYLPQEQVDAEKTKELVEREGPSCLLIPGDLRSNETCEIAVKEHVDRFNEINVLVNNASQQYICQDFAQIDLEQVEDLFRTNILQMFAITKYALPFMSKGDSIINNASVVTFRGSSSMVDYASTKGAIVGFTRSLALQLAPKGIRVNAVAPGAIYTPIQVDTRDPNSMAGWGSNKQLGRPGQPSEVAPSFVFLASKDATFYCMGLSSVLFKSRSSN</sequence>
<comment type="similarity">
    <text evidence="1">Belongs to the short-chain dehydrogenases/reductases (SDR) family.</text>
</comment>
<dbReference type="HOGENOM" id="CLU_010194_4_3_1"/>
<name>A0A0A2KYC4_PENIT</name>
<protein>
    <submittedName>
        <fullName evidence="5">Short-chain dehydrogenase/reductase SDR</fullName>
    </submittedName>
</protein>
<comment type="caution">
    <text evidence="5">The sequence shown here is derived from an EMBL/GenBank/DDBJ whole genome shotgun (WGS) entry which is preliminary data.</text>
</comment>
<dbReference type="GO" id="GO:0016614">
    <property type="term" value="F:oxidoreductase activity, acting on CH-OH group of donors"/>
    <property type="evidence" value="ECO:0007669"/>
    <property type="project" value="UniProtKB-ARBA"/>
</dbReference>
<dbReference type="PANTHER" id="PTHR48107">
    <property type="entry name" value="NADPH-DEPENDENT ALDEHYDE REDUCTASE-LIKE PROTEIN, CHLOROPLASTIC-RELATED"/>
    <property type="match status" value="1"/>
</dbReference>
<evidence type="ECO:0000256" key="3">
    <source>
        <dbReference type="ARBA" id="ARBA00023002"/>
    </source>
</evidence>
<dbReference type="PROSITE" id="PS00061">
    <property type="entry name" value="ADH_SHORT"/>
    <property type="match status" value="1"/>
</dbReference>
<organism evidence="5 6">
    <name type="scientific">Penicillium italicum</name>
    <name type="common">Blue mold</name>
    <dbReference type="NCBI Taxonomy" id="40296"/>
    <lineage>
        <taxon>Eukaryota</taxon>
        <taxon>Fungi</taxon>
        <taxon>Dikarya</taxon>
        <taxon>Ascomycota</taxon>
        <taxon>Pezizomycotina</taxon>
        <taxon>Eurotiomycetes</taxon>
        <taxon>Eurotiomycetidae</taxon>
        <taxon>Eurotiales</taxon>
        <taxon>Aspergillaceae</taxon>
        <taxon>Penicillium</taxon>
    </lineage>
</organism>
<dbReference type="Pfam" id="PF13561">
    <property type="entry name" value="adh_short_C2"/>
    <property type="match status" value="1"/>
</dbReference>
<proteinExistence type="inferred from homology"/>
<evidence type="ECO:0000313" key="6">
    <source>
        <dbReference type="Proteomes" id="UP000030104"/>
    </source>
</evidence>
<keyword evidence="6" id="KW-1185">Reference proteome</keyword>
<accession>A0A0A2KYC4</accession>
<evidence type="ECO:0000256" key="1">
    <source>
        <dbReference type="ARBA" id="ARBA00006484"/>
    </source>
</evidence>
<keyword evidence="2" id="KW-0521">NADP</keyword>
<dbReference type="Proteomes" id="UP000030104">
    <property type="component" value="Unassembled WGS sequence"/>
</dbReference>
<dbReference type="PhylomeDB" id="A0A0A2KYC4"/>
<keyword evidence="3" id="KW-0560">Oxidoreductase</keyword>
<evidence type="ECO:0000313" key="5">
    <source>
        <dbReference type="EMBL" id="KGO69350.1"/>
    </source>
</evidence>
<dbReference type="EMBL" id="JQGA01001153">
    <property type="protein sequence ID" value="KGO69350.1"/>
    <property type="molecule type" value="Genomic_DNA"/>
</dbReference>
<dbReference type="PRINTS" id="PR00081">
    <property type="entry name" value="GDHRDH"/>
</dbReference>
<dbReference type="InterPro" id="IPR020904">
    <property type="entry name" value="Sc_DH/Rdtase_CS"/>
</dbReference>
<dbReference type="PANTHER" id="PTHR48107:SF16">
    <property type="entry name" value="NADPH-DEPENDENT ALDEHYDE REDUCTASE 1, CHLOROPLASTIC"/>
    <property type="match status" value="1"/>
</dbReference>